<comment type="caution">
    <text evidence="9">The sequence shown here is derived from an EMBL/GenBank/DDBJ whole genome shotgun (WGS) entry which is preliminary data.</text>
</comment>
<organism evidence="9 10">
    <name type="scientific">Candidatus Scalindua rubra</name>
    <dbReference type="NCBI Taxonomy" id="1872076"/>
    <lineage>
        <taxon>Bacteria</taxon>
        <taxon>Pseudomonadati</taxon>
        <taxon>Planctomycetota</taxon>
        <taxon>Candidatus Brocadiia</taxon>
        <taxon>Candidatus Brocadiales</taxon>
        <taxon>Candidatus Scalinduaceae</taxon>
        <taxon>Candidatus Scalindua</taxon>
    </lineage>
</organism>
<dbReference type="InterPro" id="IPR004201">
    <property type="entry name" value="Cdc48_dom2"/>
</dbReference>
<dbReference type="PROSITE" id="PS00674">
    <property type="entry name" value="AAA"/>
    <property type="match status" value="2"/>
</dbReference>
<dbReference type="FunFam" id="3.40.50.300:FF:000018">
    <property type="entry name" value="Cell division control 48"/>
    <property type="match status" value="1"/>
</dbReference>
<dbReference type="PANTHER" id="PTHR23077">
    <property type="entry name" value="AAA-FAMILY ATPASE"/>
    <property type="match status" value="1"/>
</dbReference>
<feature type="region of interest" description="Disordered" evidence="5">
    <location>
        <begin position="707"/>
        <end position="742"/>
    </location>
</feature>
<dbReference type="Gene3D" id="2.40.40.20">
    <property type="match status" value="1"/>
</dbReference>
<evidence type="ECO:0000259" key="6">
    <source>
        <dbReference type="SMART" id="SM00382"/>
    </source>
</evidence>
<dbReference type="GO" id="GO:0005524">
    <property type="term" value="F:ATP binding"/>
    <property type="evidence" value="ECO:0007669"/>
    <property type="project" value="UniProtKB-KW"/>
</dbReference>
<evidence type="ECO:0000313" key="10">
    <source>
        <dbReference type="Proteomes" id="UP000094056"/>
    </source>
</evidence>
<keyword evidence="3 4" id="KW-0067">ATP-binding</keyword>
<evidence type="ECO:0000259" key="7">
    <source>
        <dbReference type="SMART" id="SM01072"/>
    </source>
</evidence>
<keyword evidence="2 4" id="KW-0547">Nucleotide-binding</keyword>
<dbReference type="SMART" id="SM01072">
    <property type="entry name" value="CDC48_2"/>
    <property type="match status" value="1"/>
</dbReference>
<dbReference type="CDD" id="cd19511">
    <property type="entry name" value="RecA-like_CDC48_r2-like"/>
    <property type="match status" value="1"/>
</dbReference>
<dbReference type="FunFam" id="1.10.8.60:FF:000057">
    <property type="entry name" value="AAA family ATPase, CDC48 subfamily"/>
    <property type="match status" value="1"/>
</dbReference>
<dbReference type="GO" id="GO:0016887">
    <property type="term" value="F:ATP hydrolysis activity"/>
    <property type="evidence" value="ECO:0007669"/>
    <property type="project" value="InterPro"/>
</dbReference>
<dbReference type="InterPro" id="IPR003593">
    <property type="entry name" value="AAA+_ATPase"/>
</dbReference>
<dbReference type="Gene3D" id="3.10.330.10">
    <property type="match status" value="1"/>
</dbReference>
<dbReference type="AlphaFoldDB" id="A0A1E3XD28"/>
<evidence type="ECO:0000259" key="8">
    <source>
        <dbReference type="SMART" id="SM01073"/>
    </source>
</evidence>
<evidence type="ECO:0000313" key="9">
    <source>
        <dbReference type="EMBL" id="ODS33542.1"/>
    </source>
</evidence>
<dbReference type="GO" id="GO:0005737">
    <property type="term" value="C:cytoplasm"/>
    <property type="evidence" value="ECO:0007669"/>
    <property type="project" value="UniProtKB-ARBA"/>
</dbReference>
<feature type="compositionally biased region" description="Basic and acidic residues" evidence="5">
    <location>
        <begin position="732"/>
        <end position="742"/>
    </location>
</feature>
<dbReference type="EMBL" id="MAYW01000026">
    <property type="protein sequence ID" value="ODS33542.1"/>
    <property type="molecule type" value="Genomic_DNA"/>
</dbReference>
<dbReference type="Pfam" id="PF00004">
    <property type="entry name" value="AAA"/>
    <property type="match status" value="2"/>
</dbReference>
<dbReference type="SUPFAM" id="SSF54585">
    <property type="entry name" value="Cdc48 domain 2-like"/>
    <property type="match status" value="1"/>
</dbReference>
<dbReference type="PANTHER" id="PTHR23077:SF171">
    <property type="entry name" value="NUCLEAR VALOSIN-CONTAINING PROTEIN-LIKE"/>
    <property type="match status" value="1"/>
</dbReference>
<evidence type="ECO:0000256" key="5">
    <source>
        <dbReference type="SAM" id="MobiDB-lite"/>
    </source>
</evidence>
<dbReference type="Proteomes" id="UP000094056">
    <property type="component" value="Unassembled WGS sequence"/>
</dbReference>
<feature type="compositionally biased region" description="Basic and acidic residues" evidence="5">
    <location>
        <begin position="710"/>
        <end position="723"/>
    </location>
</feature>
<keyword evidence="1" id="KW-0677">Repeat</keyword>
<dbReference type="Gene3D" id="3.40.50.300">
    <property type="entry name" value="P-loop containing nucleotide triphosphate hydrolases"/>
    <property type="match status" value="2"/>
</dbReference>
<dbReference type="Pfam" id="PF02359">
    <property type="entry name" value="CDC48_N"/>
    <property type="match status" value="1"/>
</dbReference>
<dbReference type="InterPro" id="IPR041569">
    <property type="entry name" value="AAA_lid_3"/>
</dbReference>
<evidence type="ECO:0000256" key="1">
    <source>
        <dbReference type="ARBA" id="ARBA00022737"/>
    </source>
</evidence>
<comment type="similarity">
    <text evidence="4">Belongs to the AAA ATPase family.</text>
</comment>
<feature type="domain" description="AAA+ ATPase" evidence="6">
    <location>
        <begin position="508"/>
        <end position="646"/>
    </location>
</feature>
<sequence>MTNNEKKIVLRVSEARPKDVGRGIVRIDPKDMERIGDSVGDILQIACPTDGPSERRCRAGRREGKRKTAAKVLPAYMEDRAKGIIQMDGLLRENAQISLDEKIDVQKIEYATADKITLSPLTLTRASHRDRDMRYIGSLLGGLPLVEGDRIRANLFGVRSQDFTVVSTSPKGVVLVQPGTTINILEKKEKVGVRERISYEDVGGLKKAIQRIREMIEFPLKYPEVFERLGIDAPKGVFMYGPPGCGKTLIARAVANETDAAFYTLSGPEIMHKFYGESEAHLRKIFEEASSNAPSIIFLDEIDAIAPKREEMGGEKQVERRVVAQLLALMDGLESRGQVIVIGATNIPNVIDPALRRPGRFDREINIGVPDKNGRLEILQIHTRGMPIAEDVDPDRLSQITHGFVGADLEALAREAAMTALRKIFPSIDFQLEDIPYETLLELRVTMDDFLEGLKEIEPSALREVFVEVPDVKWSDIGGLDEVKKTLTESVEWPLQNPELFKHIGSKPPKGILLSGPPGTGKTLMVKALANESEVNFISVKGPELISKWVGESERGIRDVFHKAKQASPCIVFFDEIDSLTPIRGVSGANSHVTDRVISQFLTELDGIEELKGVLIVAATNRKDIVDPALLRTGRFDITIELPFPDEKARMEIFKVHTKRRPLAANVDLKELAKLTEGLAGSDIEAVCREAGLDAIREFLSSKPGASQEARVKAEKEKSEKIKISVKHLKKPSKESKKNRME</sequence>
<protein>
    <submittedName>
        <fullName evidence="9">Transitional endoplasmic reticulum ATPase</fullName>
    </submittedName>
</protein>
<dbReference type="InterPro" id="IPR029067">
    <property type="entry name" value="CDC48_domain_2-like_sf"/>
</dbReference>
<dbReference type="NCBIfam" id="TIGR01243">
    <property type="entry name" value="CDC48"/>
    <property type="match status" value="1"/>
</dbReference>
<dbReference type="InterPro" id="IPR050168">
    <property type="entry name" value="AAA_ATPase_domain"/>
</dbReference>
<dbReference type="SMART" id="SM00382">
    <property type="entry name" value="AAA"/>
    <property type="match status" value="2"/>
</dbReference>
<evidence type="ECO:0000256" key="2">
    <source>
        <dbReference type="ARBA" id="ARBA00022741"/>
    </source>
</evidence>
<dbReference type="SUPFAM" id="SSF50692">
    <property type="entry name" value="ADC-like"/>
    <property type="match status" value="1"/>
</dbReference>
<evidence type="ECO:0000256" key="3">
    <source>
        <dbReference type="ARBA" id="ARBA00022840"/>
    </source>
</evidence>
<dbReference type="SMART" id="SM01073">
    <property type="entry name" value="CDC48_N"/>
    <property type="match status" value="1"/>
</dbReference>
<dbReference type="PATRIC" id="fig|1872076.5.peg.1577"/>
<accession>A0A1E3XD28</accession>
<feature type="domain" description="CDC48 N-terminal subdomain" evidence="8">
    <location>
        <begin position="9"/>
        <end position="110"/>
    </location>
</feature>
<dbReference type="InterPro" id="IPR003959">
    <property type="entry name" value="ATPase_AAA_core"/>
</dbReference>
<proteinExistence type="inferred from homology"/>
<feature type="domain" description="AAA+ ATPase" evidence="6">
    <location>
        <begin position="233"/>
        <end position="371"/>
    </location>
</feature>
<feature type="domain" description="CDC48" evidence="7">
    <location>
        <begin position="126"/>
        <end position="191"/>
    </location>
</feature>
<name>A0A1E3XD28_9BACT</name>
<dbReference type="Gene3D" id="1.10.8.60">
    <property type="match status" value="2"/>
</dbReference>
<dbReference type="FunFam" id="3.40.50.300:FF:000012">
    <property type="entry name" value="Transitional endoplasmic reticulum ATPase"/>
    <property type="match status" value="1"/>
</dbReference>
<reference evidence="9 10" key="1">
    <citation type="submission" date="2016-07" db="EMBL/GenBank/DDBJ databases">
        <title>Draft genome of Scalindua rubra, obtained from a brine-seawater interface in the Red Sea, sheds light on salt adaptation in anammox bacteria.</title>
        <authorList>
            <person name="Speth D.R."/>
            <person name="Lagkouvardos I."/>
            <person name="Wang Y."/>
            <person name="Qian P.-Y."/>
            <person name="Dutilh B.E."/>
            <person name="Jetten M.S."/>
        </authorList>
    </citation>
    <scope>NUCLEOTIDE SEQUENCE [LARGE SCALE GENOMIC DNA]</scope>
    <source>
        <strain evidence="9">BSI-1</strain>
    </source>
</reference>
<dbReference type="InterPro" id="IPR003960">
    <property type="entry name" value="ATPase_AAA_CS"/>
</dbReference>
<dbReference type="Pfam" id="PF02933">
    <property type="entry name" value="CDC48_2"/>
    <property type="match status" value="1"/>
</dbReference>
<dbReference type="Pfam" id="PF17862">
    <property type="entry name" value="AAA_lid_3"/>
    <property type="match status" value="2"/>
</dbReference>
<dbReference type="InterPro" id="IPR003338">
    <property type="entry name" value="CDC4_N-term_subdom"/>
</dbReference>
<dbReference type="InterPro" id="IPR009010">
    <property type="entry name" value="Asp_de-COase-like_dom_sf"/>
</dbReference>
<evidence type="ECO:0000256" key="4">
    <source>
        <dbReference type="RuleBase" id="RU003651"/>
    </source>
</evidence>
<dbReference type="InterPro" id="IPR005938">
    <property type="entry name" value="AAA_ATPase_CDC48"/>
</dbReference>
<dbReference type="InterPro" id="IPR027417">
    <property type="entry name" value="P-loop_NTPase"/>
</dbReference>
<dbReference type="SUPFAM" id="SSF52540">
    <property type="entry name" value="P-loop containing nucleoside triphosphate hydrolases"/>
    <property type="match status" value="2"/>
</dbReference>
<gene>
    <name evidence="9" type="ORF">SCARUB_01366</name>
</gene>